<dbReference type="EMBL" id="DUIH01000003">
    <property type="protein sequence ID" value="HIH69185.1"/>
    <property type="molecule type" value="Genomic_DNA"/>
</dbReference>
<dbReference type="Gene3D" id="3.30.1300.20">
    <property type="entry name" value="7,8-dihydroneopterin aldolase (MptD)"/>
    <property type="match status" value="1"/>
</dbReference>
<dbReference type="Proteomes" id="UP000600363">
    <property type="component" value="Unassembled WGS sequence"/>
</dbReference>
<dbReference type="UniPathway" id="UPA00065"/>
<name>A0A832VZB9_9EURY</name>
<dbReference type="SUPFAM" id="SSF143560">
    <property type="entry name" value="MK0786-like"/>
    <property type="match status" value="1"/>
</dbReference>
<accession>A0A832VZB9</accession>
<protein>
    <recommendedName>
        <fullName evidence="1">Dihydroneopterin aldolase</fullName>
        <shortName evidence="1">DHNA</shortName>
        <ecNumber evidence="1">4.1.2.25</ecNumber>
    </recommendedName>
    <alternativeName>
        <fullName evidence="1">7,8-dihydroneopterin aldolase</fullName>
    </alternativeName>
</protein>
<reference evidence="3" key="1">
    <citation type="journal article" date="2020" name="bioRxiv">
        <title>A rank-normalized archaeal taxonomy based on genome phylogeny resolves widespread incomplete and uneven classifications.</title>
        <authorList>
            <person name="Rinke C."/>
            <person name="Chuvochina M."/>
            <person name="Mussig A.J."/>
            <person name="Chaumeil P.-A."/>
            <person name="Waite D.W."/>
            <person name="Whitman W.B."/>
            <person name="Parks D.H."/>
            <person name="Hugenholtz P."/>
        </authorList>
    </citation>
    <scope>NUCLEOTIDE SEQUENCE</scope>
    <source>
        <strain evidence="3">UBA12518</strain>
    </source>
</reference>
<organism evidence="3 4">
    <name type="scientific">Methermicoccus shengliensis</name>
    <dbReference type="NCBI Taxonomy" id="660064"/>
    <lineage>
        <taxon>Archaea</taxon>
        <taxon>Methanobacteriati</taxon>
        <taxon>Methanobacteriota</taxon>
        <taxon>Stenosarchaea group</taxon>
        <taxon>Methanomicrobia</taxon>
        <taxon>Methanosarcinales</taxon>
        <taxon>Methermicoccaceae</taxon>
        <taxon>Methermicoccus</taxon>
    </lineage>
</organism>
<comment type="function">
    <text evidence="1">Catalyzes the conversion of 7,8-dihydroneopterin (H2Neo) to 6-hydroxymethyl-7,8-dihydropterin (6-HMD).</text>
</comment>
<dbReference type="EC" id="4.1.2.25" evidence="1"/>
<proteinExistence type="inferred from homology"/>
<dbReference type="InterPro" id="IPR027508">
    <property type="entry name" value="DHN_aldolase_MptD"/>
</dbReference>
<comment type="catalytic activity">
    <reaction evidence="1">
        <text>7,8-dihydroneopterin = 6-hydroxymethyl-7,8-dihydropterin + glycolaldehyde</text>
        <dbReference type="Rhea" id="RHEA:10540"/>
        <dbReference type="ChEBI" id="CHEBI:17001"/>
        <dbReference type="ChEBI" id="CHEBI:17071"/>
        <dbReference type="ChEBI" id="CHEBI:44841"/>
        <dbReference type="EC" id="4.1.2.25"/>
    </reaction>
</comment>
<keyword evidence="1" id="KW-0456">Lyase</keyword>
<dbReference type="GO" id="GO:2001118">
    <property type="term" value="P:tetrahydromethanopterin biosynthetic process"/>
    <property type="evidence" value="ECO:0007669"/>
    <property type="project" value="UniProtKB-UniRule"/>
</dbReference>
<dbReference type="Pfam" id="PF04038">
    <property type="entry name" value="DHNA"/>
    <property type="match status" value="1"/>
</dbReference>
<dbReference type="InterPro" id="IPR007181">
    <property type="entry name" value="MtpD_C"/>
</dbReference>
<evidence type="ECO:0000313" key="4">
    <source>
        <dbReference type="Proteomes" id="UP000600363"/>
    </source>
</evidence>
<comment type="pathway">
    <text evidence="1">Cofactor biosynthesis; 5,6,7,8-tetrahydromethanopterin biosynthesis.</text>
</comment>
<gene>
    <name evidence="1" type="primary">mptD</name>
    <name evidence="3" type="ORF">HA299_00970</name>
</gene>
<feature type="binding site" evidence="1">
    <location>
        <position position="106"/>
    </location>
    <ligand>
        <name>substrate</name>
    </ligand>
</feature>
<evidence type="ECO:0000259" key="2">
    <source>
        <dbReference type="Pfam" id="PF04038"/>
    </source>
</evidence>
<dbReference type="RefSeq" id="WP_042687596.1">
    <property type="nucleotide sequence ID" value="NZ_DUIH01000003.1"/>
</dbReference>
<evidence type="ECO:0000313" key="3">
    <source>
        <dbReference type="EMBL" id="HIH69185.1"/>
    </source>
</evidence>
<sequence>MTTPRERALFEAGIKLGALYHQFVGSPINKHTRPTMERAIEESISLQPFVRNIKVKINEHLIEKELNVFGYCELTGEMLEVELTVDVEGEVVKVAMSADESGYPLMRVLE</sequence>
<dbReference type="AlphaFoldDB" id="A0A832VZB9"/>
<dbReference type="HAMAP" id="MF_02130">
    <property type="entry name" value="DHNA_arch"/>
    <property type="match status" value="1"/>
</dbReference>
<feature type="binding site" evidence="1">
    <location>
        <position position="11"/>
    </location>
    <ligand>
        <name>substrate</name>
    </ligand>
</feature>
<dbReference type="InterPro" id="IPR036839">
    <property type="entry name" value="MptD_sf"/>
</dbReference>
<evidence type="ECO:0000256" key="1">
    <source>
        <dbReference type="HAMAP-Rule" id="MF_02130"/>
    </source>
</evidence>
<comment type="caution">
    <text evidence="3">The sequence shown here is derived from an EMBL/GenBank/DDBJ whole genome shotgun (WGS) entry which is preliminary data.</text>
</comment>
<feature type="domain" description="Dihydroneopterin aldolase MtpD C-terminal" evidence="2">
    <location>
        <begin position="3"/>
        <end position="108"/>
    </location>
</feature>
<comment type="similarity">
    <text evidence="1">Belongs to the archaeal dihydroneopterin aldolase family.</text>
</comment>
<dbReference type="GO" id="GO:0004150">
    <property type="term" value="F:dihydroneopterin aldolase activity"/>
    <property type="evidence" value="ECO:0007669"/>
    <property type="project" value="UniProtKB-UniRule"/>
</dbReference>
<comment type="subunit">
    <text evidence="1">Homotetramer.</text>
</comment>